<sequence>MKTNNSAILNLVKVLGVANAVKSAIEKIASQTDESNLKQVSSDLANLIYDVENMVIPLDTRGTISLSDYYIHQCASLIRNALVIIKDLNKETEFWCYLGE</sequence>
<protein>
    <submittedName>
        <fullName evidence="1">Uncharacterized protein</fullName>
    </submittedName>
</protein>
<comment type="caution">
    <text evidence="1">The sequence shown here is derived from an EMBL/GenBank/DDBJ whole genome shotgun (WGS) entry which is preliminary data.</text>
</comment>
<dbReference type="Proteomes" id="UP000322876">
    <property type="component" value="Unassembled WGS sequence"/>
</dbReference>
<reference evidence="1 2" key="1">
    <citation type="submission" date="2019-06" db="EMBL/GenBank/DDBJ databases">
        <title>Genomic insights into carbon and energy metabolism of Deferribacter autotrophicus revealed new metabolic traits in the phylum Deferribacteres.</title>
        <authorList>
            <person name="Slobodkin A.I."/>
            <person name="Slobodkina G.B."/>
            <person name="Allioux M."/>
            <person name="Alain K."/>
            <person name="Jebbar M."/>
            <person name="Shadrin V."/>
            <person name="Kublanov I.V."/>
            <person name="Toshchakov S.V."/>
            <person name="Bonch-Osmolovskaya E.A."/>
        </authorList>
    </citation>
    <scope>NUCLEOTIDE SEQUENCE [LARGE SCALE GENOMIC DNA]</scope>
    <source>
        <strain evidence="1 2">SL50</strain>
    </source>
</reference>
<keyword evidence="2" id="KW-1185">Reference proteome</keyword>
<dbReference type="RefSeq" id="WP_149265191.1">
    <property type="nucleotide sequence ID" value="NZ_VFJB01000001.1"/>
</dbReference>
<evidence type="ECO:0000313" key="1">
    <source>
        <dbReference type="EMBL" id="KAA0259370.1"/>
    </source>
</evidence>
<dbReference type="EMBL" id="VFJB01000001">
    <property type="protein sequence ID" value="KAA0259370.1"/>
    <property type="molecule type" value="Genomic_DNA"/>
</dbReference>
<dbReference type="AlphaFoldDB" id="A0A5A8F6E3"/>
<evidence type="ECO:0000313" key="2">
    <source>
        <dbReference type="Proteomes" id="UP000322876"/>
    </source>
</evidence>
<accession>A0A5A8F6E3</accession>
<name>A0A5A8F6E3_9BACT</name>
<organism evidence="1 2">
    <name type="scientific">Deferribacter autotrophicus</name>
    <dbReference type="NCBI Taxonomy" id="500465"/>
    <lineage>
        <taxon>Bacteria</taxon>
        <taxon>Pseudomonadati</taxon>
        <taxon>Deferribacterota</taxon>
        <taxon>Deferribacteres</taxon>
        <taxon>Deferribacterales</taxon>
        <taxon>Deferribacteraceae</taxon>
        <taxon>Deferribacter</taxon>
    </lineage>
</organism>
<proteinExistence type="predicted"/>
<gene>
    <name evidence="1" type="ORF">FHQ18_00395</name>
</gene>